<feature type="transmembrane region" description="Helical" evidence="1">
    <location>
        <begin position="203"/>
        <end position="223"/>
    </location>
</feature>
<keyword evidence="1" id="KW-0812">Transmembrane</keyword>
<organism evidence="3 4">
    <name type="scientific">Halobacillus dabanensis</name>
    <dbReference type="NCBI Taxonomy" id="240302"/>
    <lineage>
        <taxon>Bacteria</taxon>
        <taxon>Bacillati</taxon>
        <taxon>Bacillota</taxon>
        <taxon>Bacilli</taxon>
        <taxon>Bacillales</taxon>
        <taxon>Bacillaceae</taxon>
        <taxon>Halobacillus</taxon>
    </lineage>
</organism>
<evidence type="ECO:0000313" key="3">
    <source>
        <dbReference type="EMBL" id="SFJ70643.1"/>
    </source>
</evidence>
<keyword evidence="1" id="KW-1133">Transmembrane helix</keyword>
<keyword evidence="3" id="KW-0378">Hydrolase</keyword>
<feature type="transmembrane region" description="Helical" evidence="1">
    <location>
        <begin position="46"/>
        <end position="62"/>
    </location>
</feature>
<evidence type="ECO:0000256" key="1">
    <source>
        <dbReference type="SAM" id="Phobius"/>
    </source>
</evidence>
<dbReference type="OrthoDB" id="8607342at2"/>
<evidence type="ECO:0000313" key="4">
    <source>
        <dbReference type="Proteomes" id="UP000183557"/>
    </source>
</evidence>
<dbReference type="EMBL" id="FOSB01000003">
    <property type="protein sequence ID" value="SFJ70643.1"/>
    <property type="molecule type" value="Genomic_DNA"/>
</dbReference>
<dbReference type="RefSeq" id="WP_075035988.1">
    <property type="nucleotide sequence ID" value="NZ_FOSB01000003.1"/>
</dbReference>
<dbReference type="PANTHER" id="PTHR36435:SF1">
    <property type="entry name" value="CAAX AMINO TERMINAL PROTEASE FAMILY PROTEIN"/>
    <property type="match status" value="1"/>
</dbReference>
<name>A0A1I3TJE3_HALDA</name>
<dbReference type="AlphaFoldDB" id="A0A1I3TJE3"/>
<evidence type="ECO:0000259" key="2">
    <source>
        <dbReference type="Pfam" id="PF02517"/>
    </source>
</evidence>
<dbReference type="PANTHER" id="PTHR36435">
    <property type="entry name" value="SLR1288 PROTEIN"/>
    <property type="match status" value="1"/>
</dbReference>
<feature type="transmembrane region" description="Helical" evidence="1">
    <location>
        <begin position="169"/>
        <end position="197"/>
    </location>
</feature>
<feature type="transmembrane region" description="Helical" evidence="1">
    <location>
        <begin position="12"/>
        <end position="34"/>
    </location>
</feature>
<gene>
    <name evidence="3" type="ORF">SAMN04487936_103406</name>
</gene>
<dbReference type="Proteomes" id="UP000183557">
    <property type="component" value="Unassembled WGS sequence"/>
</dbReference>
<keyword evidence="3" id="KW-0645">Protease</keyword>
<feature type="domain" description="CAAX prenyl protease 2/Lysostaphin resistance protein A-like" evidence="2">
    <location>
        <begin position="130"/>
        <end position="215"/>
    </location>
</feature>
<protein>
    <submittedName>
        <fullName evidence="3">CAAX protease self-immunity</fullName>
    </submittedName>
</protein>
<keyword evidence="1" id="KW-0472">Membrane</keyword>
<reference evidence="4" key="1">
    <citation type="submission" date="2016-10" db="EMBL/GenBank/DDBJ databases">
        <authorList>
            <person name="Varghese N."/>
            <person name="Submissions S."/>
        </authorList>
    </citation>
    <scope>NUCLEOTIDE SEQUENCE [LARGE SCALE GENOMIC DNA]</scope>
    <source>
        <strain evidence="4">CGMCC 1.3704</strain>
    </source>
</reference>
<feature type="transmembrane region" description="Helical" evidence="1">
    <location>
        <begin position="129"/>
        <end position="149"/>
    </location>
</feature>
<dbReference type="InterPro" id="IPR052710">
    <property type="entry name" value="CAAX_protease"/>
</dbReference>
<dbReference type="InterPro" id="IPR003675">
    <property type="entry name" value="Rce1/LyrA-like_dom"/>
</dbReference>
<feature type="transmembrane region" description="Helical" evidence="1">
    <location>
        <begin position="83"/>
        <end position="109"/>
    </location>
</feature>
<feature type="transmembrane region" description="Helical" evidence="1">
    <location>
        <begin position="243"/>
        <end position="265"/>
    </location>
</feature>
<dbReference type="Pfam" id="PF02517">
    <property type="entry name" value="Rce1-like"/>
    <property type="match status" value="1"/>
</dbReference>
<proteinExistence type="predicted"/>
<sequence>MNQKKIGFRNVKLWPIIPFVLVWEVSYALFSIGFDPSESTTEIADITLYIFIFLWICLELSKRGMRFSKLSTKNDVKIPWIRMLSFVPLVKITAAALIMTLGVSILFAFPDIGDVPLADQRLQNQALPSNILMKITLAVVLAPVIEELFFRGMMLNKFVIKYGRIKGVVFTAILFTTGHPFSFFSAFLMSILFSIAYLKTGKIYVPIILHSFGNLLALMNELYLSPMLMGSEETQSLPTQMDLIVIVIIAGILLFATVFGLIKLYPREKGFHLQL</sequence>
<accession>A0A1I3TJE3</accession>
<dbReference type="GO" id="GO:0004175">
    <property type="term" value="F:endopeptidase activity"/>
    <property type="evidence" value="ECO:0007669"/>
    <property type="project" value="UniProtKB-ARBA"/>
</dbReference>
<dbReference type="GO" id="GO:0080120">
    <property type="term" value="P:CAAX-box protein maturation"/>
    <property type="evidence" value="ECO:0007669"/>
    <property type="project" value="UniProtKB-ARBA"/>
</dbReference>
<dbReference type="GO" id="GO:0006508">
    <property type="term" value="P:proteolysis"/>
    <property type="evidence" value="ECO:0007669"/>
    <property type="project" value="UniProtKB-KW"/>
</dbReference>
<keyword evidence="4" id="KW-1185">Reference proteome</keyword>